<keyword evidence="3" id="KW-1185">Reference proteome</keyword>
<organism evidence="2 3">
    <name type="scientific">Anaerovorax odorimutans</name>
    <dbReference type="NCBI Taxonomy" id="109327"/>
    <lineage>
        <taxon>Bacteria</taxon>
        <taxon>Bacillati</taxon>
        <taxon>Bacillota</taxon>
        <taxon>Clostridia</taxon>
        <taxon>Peptostreptococcales</taxon>
        <taxon>Anaerovoracaceae</taxon>
        <taxon>Anaerovorax</taxon>
    </lineage>
</organism>
<feature type="transmembrane region" description="Helical" evidence="1">
    <location>
        <begin position="6"/>
        <end position="23"/>
    </location>
</feature>
<dbReference type="RefSeq" id="WP_256133840.1">
    <property type="nucleotide sequence ID" value="NZ_JANFXK010000066.1"/>
</dbReference>
<comment type="caution">
    <text evidence="2">The sequence shown here is derived from an EMBL/GenBank/DDBJ whole genome shotgun (WGS) entry which is preliminary data.</text>
</comment>
<protein>
    <submittedName>
        <fullName evidence="2">Uncharacterized protein</fullName>
    </submittedName>
</protein>
<keyword evidence="1" id="KW-0812">Transmembrane</keyword>
<accession>A0ABT1RTZ2</accession>
<reference evidence="2 3" key="1">
    <citation type="submission" date="2022-06" db="EMBL/GenBank/DDBJ databases">
        <title>Isolation of gut microbiota from human fecal samples.</title>
        <authorList>
            <person name="Pamer E.G."/>
            <person name="Barat B."/>
            <person name="Waligurski E."/>
            <person name="Medina S."/>
            <person name="Paddock L."/>
            <person name="Mostad J."/>
        </authorList>
    </citation>
    <scope>NUCLEOTIDE SEQUENCE [LARGE SCALE GENOMIC DNA]</scope>
    <source>
        <strain evidence="2 3">SL.3.17</strain>
    </source>
</reference>
<evidence type="ECO:0000256" key="1">
    <source>
        <dbReference type="SAM" id="Phobius"/>
    </source>
</evidence>
<feature type="transmembrane region" description="Helical" evidence="1">
    <location>
        <begin position="54"/>
        <end position="74"/>
    </location>
</feature>
<gene>
    <name evidence="2" type="ORF">NE619_18065</name>
</gene>
<sequence>MPYAAMISIGLLFLLMLFSFLFKIAGKLRLTVPLVYFLLAATFLNKWAAAHEPLAFAILYGLIALSVLSWLFSLKRTLQERRYYRAMEDDVSWQIARAREKGISMEDVYFDSHGDMRYKDTNEPVI</sequence>
<feature type="transmembrane region" description="Helical" evidence="1">
    <location>
        <begin position="30"/>
        <end position="48"/>
    </location>
</feature>
<name>A0ABT1RTZ2_9FIRM</name>
<evidence type="ECO:0000313" key="3">
    <source>
        <dbReference type="Proteomes" id="UP001524502"/>
    </source>
</evidence>
<proteinExistence type="predicted"/>
<keyword evidence="1" id="KW-0472">Membrane</keyword>
<keyword evidence="1" id="KW-1133">Transmembrane helix</keyword>
<evidence type="ECO:0000313" key="2">
    <source>
        <dbReference type="EMBL" id="MCQ4638635.1"/>
    </source>
</evidence>
<dbReference type="Proteomes" id="UP001524502">
    <property type="component" value="Unassembled WGS sequence"/>
</dbReference>
<dbReference type="EMBL" id="JANFXK010000066">
    <property type="protein sequence ID" value="MCQ4638635.1"/>
    <property type="molecule type" value="Genomic_DNA"/>
</dbReference>